<dbReference type="InterPro" id="IPR022665">
    <property type="entry name" value="MeAsp_NH4-lyase_N"/>
</dbReference>
<dbReference type="OrthoDB" id="8630262at2"/>
<protein>
    <recommendedName>
        <fullName evidence="6">methylaspartate ammonia-lyase</fullName>
        <ecNumber evidence="6">4.3.1.2</ecNumber>
    </recommendedName>
</protein>
<evidence type="ECO:0000256" key="13">
    <source>
        <dbReference type="PIRSR" id="PIRSR017107-4"/>
    </source>
</evidence>
<dbReference type="GO" id="GO:0019553">
    <property type="term" value="P:L-glutamate catabolic process via L-citramalate"/>
    <property type="evidence" value="ECO:0007669"/>
    <property type="project" value="UniProtKB-UniPathway"/>
</dbReference>
<feature type="binding site" evidence="11">
    <location>
        <position position="343"/>
    </location>
    <ligand>
        <name>(2S,3S)-3-methyl-L-aspartate</name>
        <dbReference type="ChEBI" id="CHEBI:58724"/>
    </ligand>
</feature>
<dbReference type="UniPathway" id="UPA00561">
    <property type="reaction ID" value="UER00618"/>
</dbReference>
<dbReference type="eggNOG" id="COG3799">
    <property type="taxonomic scope" value="Bacteria"/>
</dbReference>
<dbReference type="AlphaFoldDB" id="W5WD18"/>
<feature type="binding site" evidence="13">
    <location>
        <position position="287"/>
    </location>
    <ligand>
        <name>Mg(2+)</name>
        <dbReference type="ChEBI" id="CHEBI:18420"/>
    </ligand>
</feature>
<feature type="domain" description="Methylaspartate ammonia-lyase C-terminal" evidence="15">
    <location>
        <begin position="180"/>
        <end position="423"/>
    </location>
</feature>
<reference evidence="16 17" key="1">
    <citation type="journal article" date="2014" name="BMC Genomics">
        <title>Complete genome sequence of producer of the glycopeptide antibiotic Aculeximycin Kutzneria albida DSM 43870T, a representative of minor genus of Pseudonocardiaceae.</title>
        <authorList>
            <person name="Rebets Y."/>
            <person name="Tokovenko B."/>
            <person name="Lushchyk I."/>
            <person name="Ruckert C."/>
            <person name="Zaburannyi N."/>
            <person name="Bechthold A."/>
            <person name="Kalinowski J."/>
            <person name="Luzhetskyy A."/>
        </authorList>
    </citation>
    <scope>NUCLEOTIDE SEQUENCE [LARGE SCALE GENOMIC DNA]</scope>
    <source>
        <strain evidence="16">DSM 43870</strain>
    </source>
</reference>
<evidence type="ECO:0000256" key="2">
    <source>
        <dbReference type="ARBA" id="ARBA00001946"/>
    </source>
</evidence>
<dbReference type="GO" id="GO:0046872">
    <property type="term" value="F:metal ion binding"/>
    <property type="evidence" value="ECO:0007669"/>
    <property type="project" value="UniProtKB-KW"/>
</dbReference>
<dbReference type="KEGG" id="kal:KALB_5717"/>
<dbReference type="STRING" id="1449976.KALB_5717"/>
<sequence>MFYPKDHDVNDLSPLTIEDTIASPGLGGFFFDDQVAIKYGAQRDGNFYSGAGVTAGYESVREPAESVCVMLVLSDGYVARGDCASVQYSGVGGREPRFHAAEIAALIESELAPKLRGLDVTPFRRSAAHAEQLVSGIAGLGRAASYGVSQALLDAASHAAGHHLMGRVIKDEWQLPGLLTAVPLYAQSGDDRYDNVDKMIIKQVPVLPHGLINRPALVGPGGRALVDYVHWIRQRSRKLSSDESYVPIIHLDVYGMLGSEAAGSVVGTADILVRMEEAAGPHTLRVEHPMDAGSRDAQIEVLCQLREVLTARGSQVELVVDEWANTLEDIVAFAAAGAVHHIQVKTPDLGSIHHAVEAVLACHANGAGAFVGGSCSETDLSARATTHIGIATGATQMLVKPGMGVDEGLAIVTNEMNRAVRLDRYLVRE</sequence>
<dbReference type="PIRSF" id="PIRSF017107">
    <property type="entry name" value="MAL"/>
    <property type="match status" value="1"/>
</dbReference>
<dbReference type="PANTHER" id="PTHR48073:SF2">
    <property type="entry name" value="O-SUCCINYLBENZOATE SYNTHASE"/>
    <property type="match status" value="1"/>
</dbReference>
<accession>W5WD18</accession>
<dbReference type="PATRIC" id="fig|1449976.3.peg.5741"/>
<feature type="binding site" evidence="13">
    <location>
        <position position="321"/>
    </location>
    <ligand>
        <name>Mg(2+)</name>
        <dbReference type="ChEBI" id="CHEBI:18420"/>
    </ligand>
</feature>
<dbReference type="InterPro" id="IPR036849">
    <property type="entry name" value="Enolase-like_C_sf"/>
</dbReference>
<dbReference type="SFLD" id="SFLDG00151">
    <property type="entry name" value="methylaspartate_ammonia-lyase"/>
    <property type="match status" value="1"/>
</dbReference>
<dbReference type="Pfam" id="PF05034">
    <property type="entry name" value="MAAL_N"/>
    <property type="match status" value="1"/>
</dbReference>
<feature type="domain" description="Methylaspartate ammonia-lyase N-terminal" evidence="14">
    <location>
        <begin position="16"/>
        <end position="174"/>
    </location>
</feature>
<gene>
    <name evidence="16" type="ORF">KALB_5717</name>
</gene>
<dbReference type="Proteomes" id="UP000019225">
    <property type="component" value="Chromosome"/>
</dbReference>
<comment type="similarity">
    <text evidence="4">Belongs to the methylaspartate ammonia-lyase family.</text>
</comment>
<evidence type="ECO:0000256" key="3">
    <source>
        <dbReference type="ARBA" id="ARBA00004675"/>
    </source>
</evidence>
<dbReference type="SUPFAM" id="SSF51604">
    <property type="entry name" value="Enolase C-terminal domain-like"/>
    <property type="match status" value="1"/>
</dbReference>
<evidence type="ECO:0000256" key="10">
    <source>
        <dbReference type="PIRSR" id="PIRSR017107-1"/>
    </source>
</evidence>
<name>W5WD18_9PSEU</name>
<dbReference type="SFLD" id="SFLDF00007">
    <property type="entry name" value="methylaspartate_ammonia-lyase"/>
    <property type="match status" value="1"/>
</dbReference>
<evidence type="ECO:0000256" key="4">
    <source>
        <dbReference type="ARBA" id="ARBA00009954"/>
    </source>
</evidence>
<comment type="catalytic activity">
    <reaction evidence="1">
        <text>(2S,3S)-3-methyl-L-aspartate = mesaconate + NH4(+)</text>
        <dbReference type="Rhea" id="RHEA:12829"/>
        <dbReference type="ChEBI" id="CHEBI:28938"/>
        <dbReference type="ChEBI" id="CHEBI:36986"/>
        <dbReference type="ChEBI" id="CHEBI:58724"/>
        <dbReference type="EC" id="4.3.1.2"/>
    </reaction>
</comment>
<dbReference type="Pfam" id="PF07476">
    <property type="entry name" value="MAAL_C"/>
    <property type="match status" value="1"/>
</dbReference>
<feature type="binding site" evidence="11">
    <location>
        <position position="187"/>
    </location>
    <ligand>
        <name>(2S,3S)-3-methyl-L-aspartate</name>
        <dbReference type="ChEBI" id="CHEBI:58724"/>
    </ligand>
</feature>
<dbReference type="SFLD" id="SFLDS00001">
    <property type="entry name" value="Enolase"/>
    <property type="match status" value="1"/>
</dbReference>
<evidence type="ECO:0000256" key="5">
    <source>
        <dbReference type="ARBA" id="ARBA00011738"/>
    </source>
</evidence>
<evidence type="ECO:0000256" key="6">
    <source>
        <dbReference type="ARBA" id="ARBA00012993"/>
    </source>
</evidence>
<evidence type="ECO:0000256" key="7">
    <source>
        <dbReference type="ARBA" id="ARBA00022723"/>
    </source>
</evidence>
<keyword evidence="7 13" id="KW-0479">Metal-binding</keyword>
<evidence type="ECO:0000256" key="11">
    <source>
        <dbReference type="PIRSR" id="PIRSR017107-2"/>
    </source>
</evidence>
<evidence type="ECO:0000256" key="8">
    <source>
        <dbReference type="ARBA" id="ARBA00022842"/>
    </source>
</evidence>
<dbReference type="GO" id="GO:0050096">
    <property type="term" value="F:methylaspartate ammonia-lyase activity"/>
    <property type="evidence" value="ECO:0007669"/>
    <property type="project" value="UniProtKB-EC"/>
</dbReference>
<feature type="site" description="Transition state stabilizer" evidence="12">
    <location>
        <position position="209"/>
    </location>
</feature>
<dbReference type="Gene3D" id="3.20.20.120">
    <property type="entry name" value="Enolase-like C-terminal domain"/>
    <property type="match status" value="1"/>
</dbReference>
<comment type="cofactor">
    <cofactor evidence="2 13">
        <name>Mg(2+)</name>
        <dbReference type="ChEBI" id="CHEBI:18420"/>
    </cofactor>
</comment>
<organism evidence="16 17">
    <name type="scientific">Kutzneria albida DSM 43870</name>
    <dbReference type="NCBI Taxonomy" id="1449976"/>
    <lineage>
        <taxon>Bacteria</taxon>
        <taxon>Bacillati</taxon>
        <taxon>Actinomycetota</taxon>
        <taxon>Actinomycetes</taxon>
        <taxon>Pseudonocardiales</taxon>
        <taxon>Pseudonocardiaceae</taxon>
        <taxon>Kutzneria</taxon>
    </lineage>
</organism>
<dbReference type="PANTHER" id="PTHR48073">
    <property type="entry name" value="O-SUCCINYLBENZOATE SYNTHASE-RELATED"/>
    <property type="match status" value="1"/>
</dbReference>
<dbReference type="NCBIfam" id="TIGR01502">
    <property type="entry name" value="B_methylAsp_ase"/>
    <property type="match status" value="1"/>
</dbReference>
<keyword evidence="9" id="KW-0456">Lyase</keyword>
<dbReference type="EMBL" id="CP007155">
    <property type="protein sequence ID" value="AHH99078.1"/>
    <property type="molecule type" value="Genomic_DNA"/>
</dbReference>
<dbReference type="Gene3D" id="3.30.390.10">
    <property type="entry name" value="Enolase-like, N-terminal domain"/>
    <property type="match status" value="1"/>
</dbReference>
<evidence type="ECO:0000313" key="17">
    <source>
        <dbReference type="Proteomes" id="UP000019225"/>
    </source>
</evidence>
<evidence type="ECO:0000256" key="1">
    <source>
        <dbReference type="ARBA" id="ARBA00000789"/>
    </source>
</evidence>
<feature type="binding site" evidence="13">
    <location>
        <position position="252"/>
    </location>
    <ligand>
        <name>Mg(2+)</name>
        <dbReference type="ChEBI" id="CHEBI:18420"/>
    </ligand>
</feature>
<evidence type="ECO:0000259" key="15">
    <source>
        <dbReference type="Pfam" id="PF07476"/>
    </source>
</evidence>
<comment type="pathway">
    <text evidence="3">Amino-acid degradation; L-glutamate degradation via mesaconate pathway; acetate and pyruvate from L-glutamate: step 2/4.</text>
</comment>
<comment type="subunit">
    <text evidence="5">Homodimer.</text>
</comment>
<keyword evidence="17" id="KW-1185">Reference proteome</keyword>
<evidence type="ECO:0000256" key="12">
    <source>
        <dbReference type="PIRSR" id="PIRSR017107-3"/>
    </source>
</evidence>
<evidence type="ECO:0000259" key="14">
    <source>
        <dbReference type="Pfam" id="PF05034"/>
    </source>
</evidence>
<dbReference type="InterPro" id="IPR029017">
    <property type="entry name" value="Enolase-like_N"/>
</dbReference>
<proteinExistence type="inferred from homology"/>
<keyword evidence="8 13" id="KW-0460">Magnesium</keyword>
<dbReference type="InterPro" id="IPR006395">
    <property type="entry name" value="Me_Asp_am_lyase"/>
</dbReference>
<evidence type="ECO:0000256" key="9">
    <source>
        <dbReference type="ARBA" id="ARBA00023239"/>
    </source>
</evidence>
<feature type="active site" description="Proton acceptor" evidence="10">
    <location>
        <position position="345"/>
    </location>
</feature>
<dbReference type="EC" id="4.3.1.2" evidence="6"/>
<evidence type="ECO:0000313" key="16">
    <source>
        <dbReference type="EMBL" id="AHH99078.1"/>
    </source>
</evidence>
<dbReference type="HOGENOM" id="CLU_055277_0_0_11"/>
<dbReference type="SUPFAM" id="SSF54826">
    <property type="entry name" value="Enolase N-terminal domain-like"/>
    <property type="match status" value="1"/>
</dbReference>
<dbReference type="InterPro" id="IPR022662">
    <property type="entry name" value="MeAsp_NH4-lyase_C"/>
</dbReference>